<evidence type="ECO:0000256" key="1">
    <source>
        <dbReference type="SAM" id="MobiDB-lite"/>
    </source>
</evidence>
<feature type="region of interest" description="Disordered" evidence="1">
    <location>
        <begin position="1"/>
        <end position="50"/>
    </location>
</feature>
<keyword evidence="3" id="KW-1185">Reference proteome</keyword>
<organism evidence="2 3">
    <name type="scientific">Fibrella aquatilis</name>
    <dbReference type="NCBI Taxonomy" id="2817059"/>
    <lineage>
        <taxon>Bacteria</taxon>
        <taxon>Pseudomonadati</taxon>
        <taxon>Bacteroidota</taxon>
        <taxon>Cytophagia</taxon>
        <taxon>Cytophagales</taxon>
        <taxon>Spirosomataceae</taxon>
        <taxon>Fibrella</taxon>
    </lineage>
</organism>
<reference evidence="2 3" key="1">
    <citation type="submission" date="2021-03" db="EMBL/GenBank/DDBJ databases">
        <title>Fibrella sp. HMF5036 genome sequencing and assembly.</title>
        <authorList>
            <person name="Kang H."/>
            <person name="Kim H."/>
            <person name="Bae S."/>
            <person name="Joh K."/>
        </authorList>
    </citation>
    <scope>NUCLEOTIDE SEQUENCE [LARGE SCALE GENOMIC DNA]</scope>
    <source>
        <strain evidence="2 3">HMF5036</strain>
    </source>
</reference>
<dbReference type="RefSeq" id="WP_207338461.1">
    <property type="nucleotide sequence ID" value="NZ_JAFMYU010000032.1"/>
</dbReference>
<comment type="caution">
    <text evidence="2">The sequence shown here is derived from an EMBL/GenBank/DDBJ whole genome shotgun (WGS) entry which is preliminary data.</text>
</comment>
<dbReference type="AlphaFoldDB" id="A0A939K2W1"/>
<name>A0A939K2W1_9BACT</name>
<protein>
    <submittedName>
        <fullName evidence="2">Uncharacterized protein</fullName>
    </submittedName>
</protein>
<dbReference type="Proteomes" id="UP000664795">
    <property type="component" value="Unassembled WGS sequence"/>
</dbReference>
<accession>A0A939K2W1</accession>
<evidence type="ECO:0000313" key="2">
    <source>
        <dbReference type="EMBL" id="MBO0934496.1"/>
    </source>
</evidence>
<dbReference type="EMBL" id="JAFMYU010000032">
    <property type="protein sequence ID" value="MBO0934496.1"/>
    <property type="molecule type" value="Genomic_DNA"/>
</dbReference>
<gene>
    <name evidence="2" type="ORF">J2I48_26030</name>
</gene>
<sequence length="50" mass="5602">MKMNKEAREADKMSGDKEALKADRKAGIKKEGKLLKDQAKKDVKVVKSKV</sequence>
<proteinExistence type="predicted"/>
<evidence type="ECO:0000313" key="3">
    <source>
        <dbReference type="Proteomes" id="UP000664795"/>
    </source>
</evidence>